<dbReference type="Pfam" id="PF01047">
    <property type="entry name" value="MarR"/>
    <property type="match status" value="1"/>
</dbReference>
<dbReference type="InterPro" id="IPR023187">
    <property type="entry name" value="Tscrpt_reg_MarR-type_CS"/>
</dbReference>
<keyword evidence="6" id="KW-1185">Reference proteome</keyword>
<sequence length="151" mass="17101">MTETPPPSLGLLIADVFRLMRRRFDEKSKDTGLTRAQWQLLARLSKSEGINQAGLADLLDMEPMSVCRLVDRMEESGWVTRKPDPADRRARRLFLTQKARPALEDMKPVVMELFDEAMEGLDPSEREQLLAALTVVRANLARSNAQTAEYA</sequence>
<dbReference type="PROSITE" id="PS50995">
    <property type="entry name" value="HTH_MARR_2"/>
    <property type="match status" value="1"/>
</dbReference>
<dbReference type="GO" id="GO:0006950">
    <property type="term" value="P:response to stress"/>
    <property type="evidence" value="ECO:0007669"/>
    <property type="project" value="TreeGrafter"/>
</dbReference>
<dbReference type="AlphaFoldDB" id="A0AAW9RMW7"/>
<feature type="domain" description="HTH marR-type" evidence="4">
    <location>
        <begin position="6"/>
        <end position="138"/>
    </location>
</feature>
<evidence type="ECO:0000256" key="3">
    <source>
        <dbReference type="ARBA" id="ARBA00023163"/>
    </source>
</evidence>
<dbReference type="PANTHER" id="PTHR33164:SF64">
    <property type="entry name" value="TRANSCRIPTIONAL REGULATOR SLYA"/>
    <property type="match status" value="1"/>
</dbReference>
<dbReference type="GO" id="GO:0003700">
    <property type="term" value="F:DNA-binding transcription factor activity"/>
    <property type="evidence" value="ECO:0007669"/>
    <property type="project" value="InterPro"/>
</dbReference>
<dbReference type="InterPro" id="IPR036388">
    <property type="entry name" value="WH-like_DNA-bd_sf"/>
</dbReference>
<organism evidence="5 6">
    <name type="scientific">Microbaculum marinum</name>
    <dbReference type="NCBI Taxonomy" id="1764581"/>
    <lineage>
        <taxon>Bacteria</taxon>
        <taxon>Pseudomonadati</taxon>
        <taxon>Pseudomonadota</taxon>
        <taxon>Alphaproteobacteria</taxon>
        <taxon>Hyphomicrobiales</taxon>
        <taxon>Tepidamorphaceae</taxon>
        <taxon>Microbaculum</taxon>
    </lineage>
</organism>
<dbReference type="Proteomes" id="UP001378188">
    <property type="component" value="Unassembled WGS sequence"/>
</dbReference>
<evidence type="ECO:0000313" key="6">
    <source>
        <dbReference type="Proteomes" id="UP001378188"/>
    </source>
</evidence>
<evidence type="ECO:0000313" key="5">
    <source>
        <dbReference type="EMBL" id="MEJ8570165.1"/>
    </source>
</evidence>
<evidence type="ECO:0000256" key="1">
    <source>
        <dbReference type="ARBA" id="ARBA00023015"/>
    </source>
</evidence>
<dbReference type="SMART" id="SM00347">
    <property type="entry name" value="HTH_MARR"/>
    <property type="match status" value="1"/>
</dbReference>
<keyword evidence="2" id="KW-0238">DNA-binding</keyword>
<dbReference type="EMBL" id="JAZHOF010000001">
    <property type="protein sequence ID" value="MEJ8570165.1"/>
    <property type="molecule type" value="Genomic_DNA"/>
</dbReference>
<name>A0AAW9RMW7_9HYPH</name>
<dbReference type="RefSeq" id="WP_340327902.1">
    <property type="nucleotide sequence ID" value="NZ_JAZHOF010000001.1"/>
</dbReference>
<protein>
    <submittedName>
        <fullName evidence="5">MarR family transcriptional regulator</fullName>
    </submittedName>
</protein>
<dbReference type="PROSITE" id="PS01117">
    <property type="entry name" value="HTH_MARR_1"/>
    <property type="match status" value="1"/>
</dbReference>
<dbReference type="PANTHER" id="PTHR33164">
    <property type="entry name" value="TRANSCRIPTIONAL REGULATOR, MARR FAMILY"/>
    <property type="match status" value="1"/>
</dbReference>
<dbReference type="InterPro" id="IPR039422">
    <property type="entry name" value="MarR/SlyA-like"/>
</dbReference>
<gene>
    <name evidence="5" type="ORF">V3328_01665</name>
</gene>
<dbReference type="PRINTS" id="PR00598">
    <property type="entry name" value="HTHMARR"/>
</dbReference>
<dbReference type="InterPro" id="IPR036390">
    <property type="entry name" value="WH_DNA-bd_sf"/>
</dbReference>
<dbReference type="SUPFAM" id="SSF46785">
    <property type="entry name" value="Winged helix' DNA-binding domain"/>
    <property type="match status" value="1"/>
</dbReference>
<dbReference type="InterPro" id="IPR000835">
    <property type="entry name" value="HTH_MarR-typ"/>
</dbReference>
<evidence type="ECO:0000256" key="2">
    <source>
        <dbReference type="ARBA" id="ARBA00023125"/>
    </source>
</evidence>
<dbReference type="GO" id="GO:0003677">
    <property type="term" value="F:DNA binding"/>
    <property type="evidence" value="ECO:0007669"/>
    <property type="project" value="UniProtKB-KW"/>
</dbReference>
<keyword evidence="3" id="KW-0804">Transcription</keyword>
<proteinExistence type="predicted"/>
<evidence type="ECO:0000259" key="4">
    <source>
        <dbReference type="PROSITE" id="PS50995"/>
    </source>
</evidence>
<reference evidence="5 6" key="1">
    <citation type="submission" date="2024-02" db="EMBL/GenBank/DDBJ databases">
        <title>Genome analysis and characterization of Microbaculum marinisediminis sp. nov., isolated from marine sediment.</title>
        <authorList>
            <person name="Du Z.-J."/>
            <person name="Ye Y.-Q."/>
            <person name="Zhang Z.-R."/>
            <person name="Yuan S.-M."/>
            <person name="Zhang X.-Y."/>
        </authorList>
    </citation>
    <scope>NUCLEOTIDE SEQUENCE [LARGE SCALE GENOMIC DNA]</scope>
    <source>
        <strain evidence="5 6">SDUM1044001</strain>
    </source>
</reference>
<accession>A0AAW9RMW7</accession>
<dbReference type="Gene3D" id="1.10.10.10">
    <property type="entry name" value="Winged helix-like DNA-binding domain superfamily/Winged helix DNA-binding domain"/>
    <property type="match status" value="1"/>
</dbReference>
<keyword evidence="1" id="KW-0805">Transcription regulation</keyword>
<comment type="caution">
    <text evidence="5">The sequence shown here is derived from an EMBL/GenBank/DDBJ whole genome shotgun (WGS) entry which is preliminary data.</text>
</comment>